<dbReference type="Pfam" id="PF09775">
    <property type="entry name" value="Keratin_assoc"/>
    <property type="match status" value="1"/>
</dbReference>
<evidence type="ECO:0000256" key="3">
    <source>
        <dbReference type="ARBA" id="ARBA00020175"/>
    </source>
</evidence>
<dbReference type="PANTHER" id="PTHR32001:SF1">
    <property type="entry name" value="KERATINOCYTE-ASSOCIATED PROTEIN 2"/>
    <property type="match status" value="1"/>
</dbReference>
<evidence type="ECO:0000256" key="2">
    <source>
        <dbReference type="ARBA" id="ARBA00007279"/>
    </source>
</evidence>
<evidence type="ECO:0000256" key="6">
    <source>
        <dbReference type="ARBA" id="ARBA00023136"/>
    </source>
</evidence>
<comment type="function">
    <text evidence="8">Subunit of STT3A-containing oligosaccharyl transferase (OST-A) complex that catalyzes the initial transfer of a defined glycan (Glc(3)Man(9)GlcNAc(2) in eukaryotes) from the lipid carrier dolichol-pyrophosphate to an asparagine residue within an Asn-X-Ser/Thr consensus motif in nascent polypeptide chains, the first step in protein N-glycosylation. N-glycosylation occurs cotranslationally and the complex associates with the Sec61 complex at the channel-forming translocon complex that mediates protein translocation across the endoplasmic reticulum (ER). Within the OST-A complex, acts as an adapter that anchors the OST-A complex to the Sec61 complex. May be involved in N-glycosylation of APP (amyloid-beta precursor protein). Can modulate gamma-secretase cleavage of APP by enhancing endoprotelysis of PSEN1.</text>
</comment>
<evidence type="ECO:0000256" key="7">
    <source>
        <dbReference type="ARBA" id="ARBA00049813"/>
    </source>
</evidence>
<reference evidence="12" key="3">
    <citation type="submission" date="2025-09" db="UniProtKB">
        <authorList>
            <consortium name="Ensembl"/>
        </authorList>
    </citation>
    <scope>IDENTIFICATION</scope>
</reference>
<sequence length="162" mass="18065">RWVLNRLNLVCFPSFLAWGAKGAQGQDVMATGPGSSLALSSFLFLLLLVGKQIYNHQPASMEQLTIREALPGSSHFVFSLTAFSNLENPVFGKVFQAKIFFEILLCLLLTLFASGLNYRVYVITSFIFSMVGRQGITRSSPLCTRQQLQSSHQPRSWEMAIV</sequence>
<evidence type="ECO:0000313" key="13">
    <source>
        <dbReference type="Proteomes" id="UP000472268"/>
    </source>
</evidence>
<feature type="chain" id="PRO_5025430723" description="Dolichyl-diphosphooligosaccharide--protein glycosyltransferase subunit KCP2" evidence="11">
    <location>
        <begin position="26"/>
        <end position="162"/>
    </location>
</feature>
<reference evidence="12 13" key="1">
    <citation type="submission" date="2019-05" db="EMBL/GenBank/DDBJ databases">
        <title>A Chromosome-scale Meerkat (S. suricatta) Genome Assembly.</title>
        <authorList>
            <person name="Dudchenko O."/>
            <person name="Lieberman Aiden E."/>
            <person name="Tung J."/>
            <person name="Barreiro L.B."/>
            <person name="Clutton-Brock T.H."/>
        </authorList>
    </citation>
    <scope>NUCLEOTIDE SEQUENCE [LARGE SCALE GENOMIC DNA]</scope>
</reference>
<evidence type="ECO:0000256" key="1">
    <source>
        <dbReference type="ARBA" id="ARBA00004141"/>
    </source>
</evidence>
<dbReference type="PANTHER" id="PTHR32001">
    <property type="entry name" value="KERATINOCYTE-ASSOCIATED PROTEIN 2"/>
    <property type="match status" value="1"/>
</dbReference>
<evidence type="ECO:0000256" key="4">
    <source>
        <dbReference type="ARBA" id="ARBA00022692"/>
    </source>
</evidence>
<dbReference type="AlphaFoldDB" id="A0A673U6C6"/>
<keyword evidence="6 10" id="KW-0472">Membrane</keyword>
<evidence type="ECO:0000256" key="8">
    <source>
        <dbReference type="ARBA" id="ARBA00053818"/>
    </source>
</evidence>
<comment type="subunit">
    <text evidence="9">Component of STT3A-containing oligosaccharyl transferase (OST-A) complex. STT3A-containing complex assembly occurs through the formation of 3 subcomplexes. Subcomplex 1 contains RPN1 and TMEM258, subcomplex 2 contains the STT3A-specific subunits STT3A, DC2/OSTC, and KCP2 as well as the core subunit OST4, and subcomplex 3 contains RPN2, DAD1, and OST48. The OST-A complex can form stable complexes with the Sec61 complex or with both the Sec61 and TRAP complexes. Interacts with PSEN1 and NCSTN; indicative for an association with the gamma-secretase complex.</text>
</comment>
<keyword evidence="5 10" id="KW-1133">Transmembrane helix</keyword>
<comment type="subcellular location">
    <subcellularLocation>
        <location evidence="1">Membrane</location>
        <topology evidence="1">Multi-pass membrane protein</topology>
    </subcellularLocation>
</comment>
<keyword evidence="11" id="KW-0732">Signal</keyword>
<protein>
    <recommendedName>
        <fullName evidence="3">Dolichyl-diphosphooligosaccharide--protein glycosyltransferase subunit KCP2</fullName>
    </recommendedName>
    <alternativeName>
        <fullName evidence="7">Keratinocyte-associated protein 2</fullName>
    </alternativeName>
</protein>
<accession>A0A673U6C6</accession>
<proteinExistence type="inferred from homology"/>
<feature type="transmembrane region" description="Helical" evidence="10">
    <location>
        <begin position="35"/>
        <end position="54"/>
    </location>
</feature>
<dbReference type="InterPro" id="IPR018614">
    <property type="entry name" value="KRTCAP2"/>
</dbReference>
<evidence type="ECO:0000256" key="11">
    <source>
        <dbReference type="SAM" id="SignalP"/>
    </source>
</evidence>
<keyword evidence="13" id="KW-1185">Reference proteome</keyword>
<evidence type="ECO:0000313" key="12">
    <source>
        <dbReference type="Ensembl" id="ENSSSUP00005019814.1"/>
    </source>
</evidence>
<organism evidence="12 13">
    <name type="scientific">Suricata suricatta</name>
    <name type="common">Meerkat</name>
    <dbReference type="NCBI Taxonomy" id="37032"/>
    <lineage>
        <taxon>Eukaryota</taxon>
        <taxon>Metazoa</taxon>
        <taxon>Chordata</taxon>
        <taxon>Craniata</taxon>
        <taxon>Vertebrata</taxon>
        <taxon>Euteleostomi</taxon>
        <taxon>Mammalia</taxon>
        <taxon>Eutheria</taxon>
        <taxon>Laurasiatheria</taxon>
        <taxon>Carnivora</taxon>
        <taxon>Feliformia</taxon>
        <taxon>Herpestidae</taxon>
        <taxon>Suricata</taxon>
    </lineage>
</organism>
<feature type="transmembrane region" description="Helical" evidence="10">
    <location>
        <begin position="99"/>
        <end position="121"/>
    </location>
</feature>
<feature type="signal peptide" evidence="11">
    <location>
        <begin position="1"/>
        <end position="25"/>
    </location>
</feature>
<name>A0A673U6C6_SURSU</name>
<comment type="similarity">
    <text evidence="2">Belongs to the KRTCAP2 family.</text>
</comment>
<keyword evidence="4 10" id="KW-0812">Transmembrane</keyword>
<evidence type="ECO:0000256" key="9">
    <source>
        <dbReference type="ARBA" id="ARBA00063768"/>
    </source>
</evidence>
<evidence type="ECO:0000256" key="10">
    <source>
        <dbReference type="SAM" id="Phobius"/>
    </source>
</evidence>
<dbReference type="Ensembl" id="ENSSSUT00005022665.1">
    <property type="protein sequence ID" value="ENSSSUP00005019814.1"/>
    <property type="gene ID" value="ENSSSUG00005012856.1"/>
</dbReference>
<dbReference type="GO" id="GO:0016020">
    <property type="term" value="C:membrane"/>
    <property type="evidence" value="ECO:0007669"/>
    <property type="project" value="UniProtKB-SubCell"/>
</dbReference>
<evidence type="ECO:0000256" key="5">
    <source>
        <dbReference type="ARBA" id="ARBA00022989"/>
    </source>
</evidence>
<dbReference type="Proteomes" id="UP000472268">
    <property type="component" value="Chromosome 2"/>
</dbReference>
<reference evidence="12" key="2">
    <citation type="submission" date="2025-08" db="UniProtKB">
        <authorList>
            <consortium name="Ensembl"/>
        </authorList>
    </citation>
    <scope>IDENTIFICATION</scope>
</reference>